<name>A0ACB8AEY2_9AGAM</name>
<sequence length="499" mass="55755">MSNNEKLNSLFPLPSPPPTDLCPKRLPGTHFEFAKTLQEVLKDNHERWHIFFNTDKFHNHIAHRALALYALGASSDLIRGLFQLDGPIQRASFAPPEAITATNFNAHLGDEKFYEAYRSYFIDELAEKGATAALEEYVFSDEHNFNLDTQGGEQHQFLFRFFDGVLHPMIHVGYGLEFGLPGMVAEGLAMMTCHDGDLNSGSLIPSTWFSKHLSESVPAFSTTLLLNKFTDAKAKDQAPKNGVHALDILARMLKDERLAPAAPIEFLTQYSINLAAHGTEISKYAEQWTIDLTQEGEIDRKVEELVWATAVLYGVGGWDKVRGFEADFFLMHLVTSCLFLPSIVPYLSSNSQVKFLRGYFVSALAWWVTRGRPALDLKEFFASTTTSPKPAGAEIPLDTPIPNVSPAHAHRPNPWFSLLQSSMVHQDDHLVKIQRAFAHSEQLYGKCTAGQFGFTELEGAEHLDGSLFIRAAGLTADKMGWAREGEKPQMWGFEGFAFL</sequence>
<accession>A0ACB8AEY2</accession>
<protein>
    <submittedName>
        <fullName evidence="1">Uncharacterized protein</fullName>
    </submittedName>
</protein>
<gene>
    <name evidence="1" type="ORF">BJ138DRAFT_1084821</name>
</gene>
<comment type="caution">
    <text evidence="1">The sequence shown here is derived from an EMBL/GenBank/DDBJ whole genome shotgun (WGS) entry which is preliminary data.</text>
</comment>
<reference evidence="1" key="1">
    <citation type="journal article" date="2021" name="New Phytol.">
        <title>Evolutionary innovations through gain and loss of genes in the ectomycorrhizal Boletales.</title>
        <authorList>
            <person name="Wu G."/>
            <person name="Miyauchi S."/>
            <person name="Morin E."/>
            <person name="Kuo A."/>
            <person name="Drula E."/>
            <person name="Varga T."/>
            <person name="Kohler A."/>
            <person name="Feng B."/>
            <person name="Cao Y."/>
            <person name="Lipzen A."/>
            <person name="Daum C."/>
            <person name="Hundley H."/>
            <person name="Pangilinan J."/>
            <person name="Johnson J."/>
            <person name="Barry K."/>
            <person name="LaButti K."/>
            <person name="Ng V."/>
            <person name="Ahrendt S."/>
            <person name="Min B."/>
            <person name="Choi I.G."/>
            <person name="Park H."/>
            <person name="Plett J.M."/>
            <person name="Magnuson J."/>
            <person name="Spatafora J.W."/>
            <person name="Nagy L.G."/>
            <person name="Henrissat B."/>
            <person name="Grigoriev I.V."/>
            <person name="Yang Z.L."/>
            <person name="Xu J."/>
            <person name="Martin F.M."/>
        </authorList>
    </citation>
    <scope>NUCLEOTIDE SEQUENCE</scope>
    <source>
        <strain evidence="1">ATCC 28755</strain>
    </source>
</reference>
<dbReference type="EMBL" id="MU267665">
    <property type="protein sequence ID" value="KAH7911877.1"/>
    <property type="molecule type" value="Genomic_DNA"/>
</dbReference>
<evidence type="ECO:0000313" key="2">
    <source>
        <dbReference type="Proteomes" id="UP000790377"/>
    </source>
</evidence>
<keyword evidence="2" id="KW-1185">Reference proteome</keyword>
<evidence type="ECO:0000313" key="1">
    <source>
        <dbReference type="EMBL" id="KAH7911877.1"/>
    </source>
</evidence>
<dbReference type="Proteomes" id="UP000790377">
    <property type="component" value="Unassembled WGS sequence"/>
</dbReference>
<organism evidence="1 2">
    <name type="scientific">Hygrophoropsis aurantiaca</name>
    <dbReference type="NCBI Taxonomy" id="72124"/>
    <lineage>
        <taxon>Eukaryota</taxon>
        <taxon>Fungi</taxon>
        <taxon>Dikarya</taxon>
        <taxon>Basidiomycota</taxon>
        <taxon>Agaricomycotina</taxon>
        <taxon>Agaricomycetes</taxon>
        <taxon>Agaricomycetidae</taxon>
        <taxon>Boletales</taxon>
        <taxon>Coniophorineae</taxon>
        <taxon>Hygrophoropsidaceae</taxon>
        <taxon>Hygrophoropsis</taxon>
    </lineage>
</organism>
<proteinExistence type="predicted"/>